<feature type="domain" description="COMM" evidence="1">
    <location>
        <begin position="1"/>
        <end position="67"/>
    </location>
</feature>
<proteinExistence type="predicted"/>
<dbReference type="Pfam" id="PF07258">
    <property type="entry name" value="COMM_domain"/>
    <property type="match status" value="1"/>
</dbReference>
<reference evidence="2" key="1">
    <citation type="submission" date="2020-12" db="EMBL/GenBank/DDBJ databases">
        <authorList>
            <consortium name="Molecular Ecology Group"/>
        </authorList>
    </citation>
    <scope>NUCLEOTIDE SEQUENCE</scope>
    <source>
        <strain evidence="2">TBG_1078</strain>
    </source>
</reference>
<sequence>MCLCPEPVTNQLRGFQLKLCMAISSDMMLKVADHSGHVKNKSFEMTTPQFQNFYKRFEEIAAIIETV</sequence>
<protein>
    <submittedName>
        <fullName evidence="2">(raccoon dog) hypothetical protein</fullName>
    </submittedName>
</protein>
<evidence type="ECO:0000313" key="3">
    <source>
        <dbReference type="Proteomes" id="UP000645828"/>
    </source>
</evidence>
<comment type="caution">
    <text evidence="2">The sequence shown here is derived from an EMBL/GenBank/DDBJ whole genome shotgun (WGS) entry which is preliminary data.</text>
</comment>
<dbReference type="AlphaFoldDB" id="A0A811Z113"/>
<dbReference type="EMBL" id="CAJHUB010000754">
    <property type="protein sequence ID" value="CAD7682022.1"/>
    <property type="molecule type" value="Genomic_DNA"/>
</dbReference>
<accession>A0A811Z113</accession>
<keyword evidence="3" id="KW-1185">Reference proteome</keyword>
<dbReference type="Proteomes" id="UP000645828">
    <property type="component" value="Unassembled WGS sequence"/>
</dbReference>
<gene>
    <name evidence="2" type="ORF">NYPRO_LOCUS14814</name>
</gene>
<dbReference type="InterPro" id="IPR017920">
    <property type="entry name" value="COMM"/>
</dbReference>
<dbReference type="PROSITE" id="PS51269">
    <property type="entry name" value="COMM"/>
    <property type="match status" value="1"/>
</dbReference>
<evidence type="ECO:0000259" key="1">
    <source>
        <dbReference type="PROSITE" id="PS51269"/>
    </source>
</evidence>
<organism evidence="2 3">
    <name type="scientific">Nyctereutes procyonoides</name>
    <name type="common">Raccoon dog</name>
    <name type="synonym">Canis procyonoides</name>
    <dbReference type="NCBI Taxonomy" id="34880"/>
    <lineage>
        <taxon>Eukaryota</taxon>
        <taxon>Metazoa</taxon>
        <taxon>Chordata</taxon>
        <taxon>Craniata</taxon>
        <taxon>Vertebrata</taxon>
        <taxon>Euteleostomi</taxon>
        <taxon>Mammalia</taxon>
        <taxon>Eutheria</taxon>
        <taxon>Laurasiatheria</taxon>
        <taxon>Carnivora</taxon>
        <taxon>Caniformia</taxon>
        <taxon>Canidae</taxon>
        <taxon>Nyctereutes</taxon>
    </lineage>
</organism>
<evidence type="ECO:0000313" key="2">
    <source>
        <dbReference type="EMBL" id="CAD7682022.1"/>
    </source>
</evidence>
<name>A0A811Z113_NYCPR</name>